<keyword evidence="8" id="KW-0243">Dynein</keyword>
<dbReference type="OrthoDB" id="424310at2759"/>
<dbReference type="Gene3D" id="3.40.50.300">
    <property type="entry name" value="P-loop containing nucleotide triphosphate hydrolases"/>
    <property type="match status" value="5"/>
</dbReference>
<dbReference type="FunFam" id="1.10.287.2620:FF:000002">
    <property type="entry name" value="Dynein heavy chain 2, axonemal"/>
    <property type="match status" value="1"/>
</dbReference>
<dbReference type="Gene3D" id="6.10.140.1060">
    <property type="match status" value="1"/>
</dbReference>
<evidence type="ECO:0000259" key="18">
    <source>
        <dbReference type="SMART" id="SM00382"/>
    </source>
</evidence>
<dbReference type="InterPro" id="IPR026983">
    <property type="entry name" value="DHC"/>
</dbReference>
<dbReference type="Pfam" id="PF08385">
    <property type="entry name" value="DHC_N1"/>
    <property type="match status" value="1"/>
</dbReference>
<keyword evidence="6" id="KW-0547">Nucleotide-binding</keyword>
<dbReference type="GO" id="GO:0008569">
    <property type="term" value="F:minus-end-directed microtubule motor activity"/>
    <property type="evidence" value="ECO:0007669"/>
    <property type="project" value="InterPro"/>
</dbReference>
<dbReference type="Pfam" id="PF12780">
    <property type="entry name" value="AAA_8"/>
    <property type="match status" value="1"/>
</dbReference>
<dbReference type="FunFam" id="3.40.50.300:FF:000153">
    <property type="entry name" value="Dynein axonemal heavy chain 1"/>
    <property type="match status" value="1"/>
</dbReference>
<evidence type="ECO:0000256" key="3">
    <source>
        <dbReference type="ARBA" id="ARBA00022490"/>
    </source>
</evidence>
<dbReference type="Gene3D" id="1.20.140.100">
    <property type="entry name" value="Dynein heavy chain, N-terminal domain 2"/>
    <property type="match status" value="1"/>
</dbReference>
<dbReference type="GO" id="GO:0060294">
    <property type="term" value="P:cilium movement involved in cell motility"/>
    <property type="evidence" value="ECO:0007669"/>
    <property type="project" value="UniProtKB-ARBA"/>
</dbReference>
<reference evidence="19 20" key="1">
    <citation type="submission" date="2016-11" db="EMBL/GenBank/DDBJ databases">
        <title>The macronuclear genome of Stentor coeruleus: a giant cell with tiny introns.</title>
        <authorList>
            <person name="Slabodnick M."/>
            <person name="Ruby J.G."/>
            <person name="Reiff S.B."/>
            <person name="Swart E.C."/>
            <person name="Gosai S."/>
            <person name="Prabakaran S."/>
            <person name="Witkowska E."/>
            <person name="Larue G.E."/>
            <person name="Fisher S."/>
            <person name="Freeman R.M."/>
            <person name="Gunawardena J."/>
            <person name="Chu W."/>
            <person name="Stover N.A."/>
            <person name="Gregory B.D."/>
            <person name="Nowacki M."/>
            <person name="Derisi J."/>
            <person name="Roy S.W."/>
            <person name="Marshall W.F."/>
            <person name="Sood P."/>
        </authorList>
    </citation>
    <scope>NUCLEOTIDE SEQUENCE [LARGE SCALE GENOMIC DNA]</scope>
    <source>
        <strain evidence="19">WM001</strain>
    </source>
</reference>
<keyword evidence="11" id="KW-0505">Motor protein</keyword>
<dbReference type="SMART" id="SM00382">
    <property type="entry name" value="AAA"/>
    <property type="match status" value="3"/>
</dbReference>
<evidence type="ECO:0000256" key="15">
    <source>
        <dbReference type="ARBA" id="ARBA00063032"/>
    </source>
</evidence>
<evidence type="ECO:0000256" key="10">
    <source>
        <dbReference type="ARBA" id="ARBA00023069"/>
    </source>
</evidence>
<dbReference type="Gene3D" id="1.10.8.1220">
    <property type="match status" value="1"/>
</dbReference>
<dbReference type="FunFam" id="3.40.50.300:FF:000049">
    <property type="entry name" value="Dynein, axonemal, heavy chain 5"/>
    <property type="match status" value="1"/>
</dbReference>
<evidence type="ECO:0000313" key="19">
    <source>
        <dbReference type="EMBL" id="OMJ79949.1"/>
    </source>
</evidence>
<evidence type="ECO:0000256" key="7">
    <source>
        <dbReference type="ARBA" id="ARBA00022840"/>
    </source>
</evidence>
<dbReference type="Pfam" id="PF08393">
    <property type="entry name" value="DHC_N2"/>
    <property type="match status" value="1"/>
</dbReference>
<keyword evidence="4" id="KW-0493">Microtubule</keyword>
<dbReference type="Proteomes" id="UP000187209">
    <property type="component" value="Unassembled WGS sequence"/>
</dbReference>
<dbReference type="InterPro" id="IPR041466">
    <property type="entry name" value="Dynein_AAA5_ext"/>
</dbReference>
<evidence type="ECO:0000256" key="14">
    <source>
        <dbReference type="ARBA" id="ARBA00054075"/>
    </source>
</evidence>
<dbReference type="InterPro" id="IPR042222">
    <property type="entry name" value="Dynein_2_N"/>
</dbReference>
<keyword evidence="12" id="KW-0206">Cytoskeleton</keyword>
<dbReference type="FunFam" id="1.20.920.30:FF:000002">
    <property type="entry name" value="Dynein axonemal heavy chain 3"/>
    <property type="match status" value="1"/>
</dbReference>
<keyword evidence="3" id="KW-0963">Cytoplasm</keyword>
<dbReference type="FunFam" id="1.20.140.100:FF:000001">
    <property type="entry name" value="dynein heavy chain 17, axonemal"/>
    <property type="match status" value="1"/>
</dbReference>
<feature type="domain" description="AAA+ ATPase" evidence="18">
    <location>
        <begin position="2154"/>
        <end position="2353"/>
    </location>
</feature>
<dbReference type="Gene3D" id="3.20.180.20">
    <property type="entry name" value="Dynein heavy chain, N-terminal domain 2"/>
    <property type="match status" value="1"/>
</dbReference>
<keyword evidence="5" id="KW-0677">Repeat</keyword>
<feature type="coiled-coil region" evidence="17">
    <location>
        <begin position="229"/>
        <end position="282"/>
    </location>
</feature>
<keyword evidence="7" id="KW-0067">ATP-binding</keyword>
<dbReference type="InterPro" id="IPR024743">
    <property type="entry name" value="Dynein_HC_stalk"/>
</dbReference>
<dbReference type="Pfam" id="PF03028">
    <property type="entry name" value="Dynein_heavy"/>
    <property type="match status" value="1"/>
</dbReference>
<dbReference type="InterPro" id="IPR024317">
    <property type="entry name" value="Dynein_heavy_chain_D4_dom"/>
</dbReference>
<dbReference type="Gene3D" id="3.10.490.20">
    <property type="match status" value="1"/>
</dbReference>
<dbReference type="Pfam" id="PF12775">
    <property type="entry name" value="AAA_7"/>
    <property type="match status" value="1"/>
</dbReference>
<dbReference type="Gene3D" id="1.20.920.20">
    <property type="match status" value="1"/>
</dbReference>
<dbReference type="FunFam" id="1.10.8.710:FF:000002">
    <property type="entry name" value="dynein heavy chain 17, axonemal"/>
    <property type="match status" value="1"/>
</dbReference>
<dbReference type="InterPro" id="IPR042228">
    <property type="entry name" value="Dynein_linker_3"/>
</dbReference>
<keyword evidence="10" id="KW-0969">Cilium</keyword>
<comment type="subcellular location">
    <subcellularLocation>
        <location evidence="1">Cytoplasm</location>
        <location evidence="1">Cytoskeleton</location>
        <location evidence="1">Cilium axoneme</location>
    </subcellularLocation>
</comment>
<dbReference type="EMBL" id="MPUH01000447">
    <property type="protein sequence ID" value="OMJ79949.1"/>
    <property type="molecule type" value="Genomic_DNA"/>
</dbReference>
<dbReference type="FunFam" id="3.40.50.300:FF:000063">
    <property type="entry name" value="dynein heavy chain 6, axonemal"/>
    <property type="match status" value="1"/>
</dbReference>
<dbReference type="FunFam" id="3.10.490.20:FF:000009">
    <property type="entry name" value="Dynein heavy chain 4"/>
    <property type="match status" value="1"/>
</dbReference>
<comment type="similarity">
    <text evidence="2">Belongs to the dynein heavy chain family.</text>
</comment>
<dbReference type="InterPro" id="IPR043157">
    <property type="entry name" value="Dynein_AAA1S"/>
</dbReference>
<dbReference type="InterPro" id="IPR013602">
    <property type="entry name" value="Dynein_heavy_linker"/>
</dbReference>
<evidence type="ECO:0000256" key="1">
    <source>
        <dbReference type="ARBA" id="ARBA00004430"/>
    </source>
</evidence>
<dbReference type="Pfam" id="PF12774">
    <property type="entry name" value="AAA_6"/>
    <property type="match status" value="1"/>
</dbReference>
<dbReference type="GO" id="GO:0005524">
    <property type="term" value="F:ATP binding"/>
    <property type="evidence" value="ECO:0007669"/>
    <property type="project" value="UniProtKB-KW"/>
</dbReference>
<dbReference type="InterPro" id="IPR035699">
    <property type="entry name" value="AAA_6"/>
</dbReference>
<dbReference type="SUPFAM" id="SSF52540">
    <property type="entry name" value="P-loop containing nucleoside triphosphate hydrolases"/>
    <property type="match status" value="4"/>
</dbReference>
<dbReference type="Pfam" id="PF12777">
    <property type="entry name" value="MT"/>
    <property type="match status" value="1"/>
</dbReference>
<comment type="subunit">
    <text evidence="15">The I1 inner arm complex (also known as the f dynein complex) is a two-headed isoform composed of two heavy chains (1-alpha and 1-beta), three intermediate chains and three light chains. I1 occupies a specific position proximal to the first radial spoke and repeats every 96 nm along the length of the axoneme.</text>
</comment>
<dbReference type="GO" id="GO:0051959">
    <property type="term" value="F:dynein light intermediate chain binding"/>
    <property type="evidence" value="ECO:0007669"/>
    <property type="project" value="InterPro"/>
</dbReference>
<evidence type="ECO:0000256" key="17">
    <source>
        <dbReference type="SAM" id="Coils"/>
    </source>
</evidence>
<dbReference type="Pfam" id="PF17852">
    <property type="entry name" value="Dynein_AAA_lid"/>
    <property type="match status" value="1"/>
</dbReference>
<dbReference type="Gene3D" id="1.10.287.2620">
    <property type="match status" value="1"/>
</dbReference>
<dbReference type="PANTHER" id="PTHR46532:SF11">
    <property type="entry name" value="DYNEIN AXONEMAL HEAVY CHAIN 12"/>
    <property type="match status" value="1"/>
</dbReference>
<gene>
    <name evidence="19" type="ORF">SteCoe_19934</name>
</gene>
<organism evidence="19 20">
    <name type="scientific">Stentor coeruleus</name>
    <dbReference type="NCBI Taxonomy" id="5963"/>
    <lineage>
        <taxon>Eukaryota</taxon>
        <taxon>Sar</taxon>
        <taxon>Alveolata</taxon>
        <taxon>Ciliophora</taxon>
        <taxon>Postciliodesmatophora</taxon>
        <taxon>Heterotrichea</taxon>
        <taxon>Heterotrichida</taxon>
        <taxon>Stentoridae</taxon>
        <taxon>Stentor</taxon>
    </lineage>
</organism>
<dbReference type="GO" id="GO:0005874">
    <property type="term" value="C:microtubule"/>
    <property type="evidence" value="ECO:0007669"/>
    <property type="project" value="UniProtKB-KW"/>
</dbReference>
<dbReference type="Gene3D" id="1.10.472.130">
    <property type="match status" value="1"/>
</dbReference>
<dbReference type="InterPro" id="IPR004273">
    <property type="entry name" value="Dynein_heavy_D6_P-loop"/>
</dbReference>
<dbReference type="Gene3D" id="1.20.58.1120">
    <property type="match status" value="1"/>
</dbReference>
<comment type="function">
    <text evidence="14">Force generating protein of eukaryotic cilia and flagella. Produces force towards the minus ends of microtubules. Dynein has ATPase activity; the force-producing power stroke is thought to occur on release of ADP. Required for assembly of the I1 inner arm complex and its targeting to the appropriate axoneme location. Also required for phototaxis.</text>
</comment>
<dbReference type="InterPro" id="IPR041658">
    <property type="entry name" value="AAA_lid_11"/>
</dbReference>
<proteinExistence type="inferred from homology"/>
<dbReference type="InterPro" id="IPR027417">
    <property type="entry name" value="P-loop_NTPase"/>
</dbReference>
<name>A0A1R2BT02_9CILI</name>
<dbReference type="InterPro" id="IPR013594">
    <property type="entry name" value="Dynein_heavy_tail"/>
</dbReference>
<dbReference type="GO" id="GO:0070286">
    <property type="term" value="P:axonemal dynein complex assembly"/>
    <property type="evidence" value="ECO:0007669"/>
    <property type="project" value="UniProtKB-ARBA"/>
</dbReference>
<dbReference type="InterPro" id="IPR041589">
    <property type="entry name" value="DNAH3_AAA_lid_1"/>
</dbReference>
<dbReference type="GO" id="GO:0045505">
    <property type="term" value="F:dynein intermediate chain binding"/>
    <property type="evidence" value="ECO:0007669"/>
    <property type="project" value="InterPro"/>
</dbReference>
<feature type="coiled-coil region" evidence="17">
    <location>
        <begin position="3296"/>
        <end position="3365"/>
    </location>
</feature>
<dbReference type="Pfam" id="PF12781">
    <property type="entry name" value="AAA_9"/>
    <property type="match status" value="1"/>
</dbReference>
<dbReference type="Pfam" id="PF18198">
    <property type="entry name" value="AAA_lid_11"/>
    <property type="match status" value="1"/>
</dbReference>
<dbReference type="Pfam" id="PF18199">
    <property type="entry name" value="Dynein_C"/>
    <property type="match status" value="1"/>
</dbReference>
<feature type="domain" description="AAA+ ATPase" evidence="18">
    <location>
        <begin position="1875"/>
        <end position="2013"/>
    </location>
</feature>
<dbReference type="InterPro" id="IPR041228">
    <property type="entry name" value="Dynein_C"/>
</dbReference>
<evidence type="ECO:0000313" key="20">
    <source>
        <dbReference type="Proteomes" id="UP000187209"/>
    </source>
</evidence>
<evidence type="ECO:0000256" key="8">
    <source>
        <dbReference type="ARBA" id="ARBA00023017"/>
    </source>
</evidence>
<dbReference type="Gene3D" id="1.10.8.710">
    <property type="match status" value="1"/>
</dbReference>
<comment type="caution">
    <text evidence="19">The sequence shown here is derived from an EMBL/GenBank/DDBJ whole genome shotgun (WGS) entry which is preliminary data.</text>
</comment>
<keyword evidence="13" id="KW-0966">Cell projection</keyword>
<evidence type="ECO:0000256" key="11">
    <source>
        <dbReference type="ARBA" id="ARBA00023175"/>
    </source>
</evidence>
<dbReference type="InterPro" id="IPR003593">
    <property type="entry name" value="AAA+_ATPase"/>
</dbReference>
<feature type="domain" description="AAA+ ATPase" evidence="18">
    <location>
        <begin position="2483"/>
        <end position="2638"/>
    </location>
</feature>
<keyword evidence="20" id="KW-1185">Reference proteome</keyword>
<sequence length="4543" mass="521165">MAQDKASGTVREDYIISRVASMFGVKKNIEKMKKSLEQEDNLRNMQLFLNPHDDLGYLVIWQTGPDNIVITPNVPSPASIRRKAILVYKTVRGNPVDPDKIADILAFMELSKTVLESMSLTCQEVFLPVLANPLNQQGWSDLVSKDLIENKFHSFLSTIYVTIGEVKGRTMLPIPPQETTTSDRISSKDKAHVLEGAVITWTKQIKNVLKQDPETALKQGQDPGPLVEIDFWNNKAENLNSIHQQLQSEKISKVLKFLEQNKSTYTNQFSKLKKEVKAARLEANDNFKYLKTLQPLFFELTDESKDFAELEGVFIPIMHTILLIWENSEYYNTPARLVVLIREICNAIITQACKFLSGKDIFEMITNEEPGIACDKLGLILDIIAKFKEAFFEYKGKAKESWNITTNALFVRLDAFSERCQDIQHLTTTIVQFSKLNKIEIGGTKGKTLTTSVKQIHTEFLQAVDEFKLVKYDIMNVSAKEFDDDFYEFRCKIKELERRLASILTQGFDDSDTIYGRFKLLESFEGLLTRPIIQDELEKKHITLIESYKQDVKAVQQIFLENKILVDKLDPRAPISKNMPPVTGAINWTRGLMERIKEPMEKLSNLSQTVLEREEYKDVQKLYKSLMKSLSEYQTQKIHEWESEVEKSCKDKLNQPLLAQDSKGLLKVNFDPVLVKLLREVKYFLLINMPVPQSAQKIFTDQEVYRTQTGNLDMIVGMYNEIKQTLLPVEYPLLEERIVKMDQILEPGFKELKWRSKNINDFIHSAMSFVKDVSTTVKSMQSNLAQIQKVMAKWADKPLLERKSKPMSPDDFDQAHKASVVNRLSEITTGGRDINKLMKETGECVKGAKKSIQWVTYQDFVNEKVIKGLADVIVLSLNHLSELLDPAVIKKTDMMPMFDIRIELTDTKVVFTPEIESKSRGTGLRDLVHSWIADFMKITTLLGRIDTAPGDYLVEIRDQFEAKYGLSKIENHLDWIENETNKFKQTFMEYSYLWTEDLNQVFEEFLKLGEVPKKSDDPLDEEEERARYEKLKSHPIFQGVSIRIPELLLFNDKITNLKAIQTKIASVQSPNDIAWLRINVEPLKVALNKRVSNWINVYTDFLQKNVTGSMRNLTKFIENVSKGIELEKADNIPQDTLMKIMSSVRDVRTISEICDNMFGPMREQVALLKKHGVHTDSDLINKIEDLKTKWEDLKLKVNNVKAIILPHQTEETKKIKIMLSAFDQKVDKFREEFLKVCPFNFEELTDDVINNAYEAVDRLHKSVLEINVEANRYNELNELFELEKSSYRPLKECKQELELLKCLWDAISLVQNQYSEWKTTLWDKIDTEDLLEQNKNLERMVKALPKEIRGWRGYITLCDTVKNMATVLPLINELHSPSMEPRHWKDLMNITQKTINHTSPTFCLENLLHLKLHEFEDDVREIVGQSQKEATIEKKLTNIENAWAKTVLAFESHKDCPVILPLDETIEMLEQHSMELMSMQSAGKSVEYFRDRLTHWLSTLKTVESVLGVWIKVQRNWRRLETIFLASEDIRSQLPDQTKLFEQIDNDFRELMGEVHENPLVVEATTVEGREELLENLHMQIEQCESALNEYLAQKKKQFPRFYFVSNQALLDILSNGNNPHKVCEYLGDLFDGMRAIHFEEVGGPIGMYSKTETEYVPFPEKVNNGKFVCEGAVENWLGDLEQMMRKVLKCILENARQTAELWDIQGEKSREVWIDDYPAQIALVGTQIVWTEEVARTIEEVFAGSESAMKDYFKTSNERINRLIDRVIDPKITKDLRAKIITIITIDVHGRDVVDKFALNKVSDTAAFAWQSQLKFEWKGMTDSDPNKDCRIAICDWRSKYTYEYVGNCGRLVITPLTDRCYITLTQALNLTMGGAPAGPAGTGKTETVKDLGRAIGLPVIVFNCSPQMNKESMGRIFLGLAQTGAWGCFDEFNRISIEVLSVVSTQVKTILDAQRAKKEKFQFEEEENIVLRHTVGMFITMNPGYAGRTELPENIKALFRSCAMVVPDTILICENMLMSEGFKNARLLSHKFVTLYDLSRELLSKQKHYDWGLRAVKSVLRMAGKLRRADPDMDEDPVLMRALRDFNLPKIVTDDKPIFLTLIRDLFPGIDPEPKVNSELKEKVVRVTKKAKLQPEEIFVNKSIQLSEIMEVRHSVFVIGPPGCGKTQVWKMLAAVSGNECAYETINPKAVTANELFGYLTKTKEWKDGVLSVIMRDMYKNQGHFKPSHKSKWIILDGDIDPDWIESLNTVMDDNKVLTLVSNERIPLTDAMRLIFEISHLKNATPATVSRAGVLFINETDVGTKPFMDSWLETIEDDIARSHFMLAYQQIIETNIDEIRKYTPIVPSVDLAIVQALCTILHSLILSKDFRDVAKNFKEEEKKTVYEAFFIYAGIWAIGGAIGDDKIQGSFNSWWKHIAKKFPENGTVFDYYYDPKKLNWQPWSEKVGEYIPMIDQPVSNIIVPTVDIVRVRAVIELSIDGNRPVMFIGVSGTGKTTVAKDYLSGINPEEKQYNTINFNNYTDSLALQRFIEAHVEKKMGREYGPPNGKKLLIFFIDDLNMPFVDKYGTQSPIALIIQLLNYAQLFDRDHLEEQKRLKDIQFMACMNPKSGSFTVDMRLQRHFTTFACTLPSRDILGHIFRSILGGHMKNFDQSISKLKDKIIDATIDLFKNITENPEFSPSARKFHYQFNLRDISRVIGGVMQSSPGLYRGAPDKIIRLWVHECDRTYLDRLITDKDVETYKDYLIKSSKRFEEDIGPEIMVTPNIYTSFVSGSGSDRAYLPIKDMAQLKKVLEDRLGEYNDTNAQMNLVLFDIAMEHVCRITRIIESPGGNALLVGVGGSGKQSLNRLASFILGYDIIQILVSDKYNMNDFRTDIQEMYKKAGVKAGGQPCVFMITDTQIQDEKFLIYINDMLSSGYVQDLFDKDELENIFNTLRNEAKAAGILVDSPEQMLEYFIDKSRKNLHIVLCFSPVGDLFRKRARKFPGLISCTLVDWFHAWPREALIDVGYEFLKVVDIESDEKRMAMANYMADVHVSVNETNAVFLARERRYNYTTPKSFLELIDFFKTLLKQKRSGLERSIERLKQGLDILLQTQSKVENLKKDLDSKLIEVKEKQEDTNKLIAKVTVAKAQADKEMEEAGKEEAITSQLTDAANKLKEEADRKLEEAEPAMNRAKGAVDCLTKQSIQEMKALGKPTQPIQDVAKAVLLLKADKSAFTWNNALKMMANPIKFIEDIQNYKKEEIDDWILEKLKPILSQPGFNQEDMKNQSAAASFLCAWVVNVVDYNRIYKKVEPLMREKEGAEAEATKKEEELALVRAKVKQATDTVEGLEKELNEAEAQKKKVEDDAEECLKKLELAKRLVGGLGSENSRWNDNVAKFKQDIMTVVGDALLASAFVSYIGPFSAHLRLKLWQTIWLPNITARDIAFTQGVDPLRVLCTDADEARWKNFGLPADRMSTENASIVTSCSRWPLIIDPQLQGSKWIRGMHGEELEVIQFSQERWIKRLEGTIQLGKTVLIENIGQELDAILEPLLARAIIKKGRNSFFIKLGSEEIEYSPSFKLYLQTKLSNPHYRPEIAAQCTIINFIVTESGLEDQLLATVVNLEKPELERQKQELAKQQNDYKVILAKLEEDLLNNLSSADPNTILSNTELIEGLEQTKKLAEEIKLKTIDAQKTEIQINQLREVYRRVAAEGATLYFLIISLCVVDHMYQYSLESFLTFYLKAMDKTPQFDETDTRVVTLRENIRMTIYQWVSRGLFEKHKQIFLTQITMRLMQKTVIDTPYDQQMVNFLLKCPLKPNTEKPATLDWLPDIAWAAVQRLIEIEEFQSFATNMEKDAPTRFKEWFNDIAPEKAKLPLDWKRLDSTPFQKLLVLRCLRPDRLTTAVSDWIRDALPKGDTYVDIDQGCSFADILENVLEDCTNTTPIFFILSPGTDPVADVEKIGKTKRTTNKLEEGKNYWNVAMGQGTEDWAMKCLEAGHKEGHWVILQNIHLMPKWLLQLEKKLDFFASEGSNIDFRLFLSAEPSTDIPIGILDRSIKLTNEPPQGMKANLKRAFAQFPKDEFNEKDPRVKSILFGLCYFHATVVERRKFGPKGWNMRYPFSMGDLRDSSLVLFNYLESASGSTKIPWEDLRYIFGEIMYGGHIVDDWDRKLCKAYLNNLMDNPLLDETEMFPFCDGKAASFKSPAPTEYLKYVEYIDEKFPSETPLAFGMHSNAEIGFRTAQGNFMFSTLLELAPKDDAAAEEGVIRTKNEIAQEIVTHILDDLNLENMKFDLEDIKTKVPEGEEKMCFINVFLQECEYMNVLTQEILRSLQEINLALNGELTPTEKMENTIDSLVLERVPVTWTELAYPSCRGLGSWLVNLQARVEQLSTWKDEPTTVPKITNIARLFNPQSFLTAVKQYHAQRTQSELNRLYIQTDITKRYENETEDAPREGTLVTGLFLDGARWDVTNNQLEESRPKEMFCPMPVVNCKAAIVQVEIKEDKNIYLCPVYKTENRGNTYVFTSQLRTPRYPAPKWVLAGVALIMDVEGLGDAAKK</sequence>
<evidence type="ECO:0000256" key="9">
    <source>
        <dbReference type="ARBA" id="ARBA00023054"/>
    </source>
</evidence>
<evidence type="ECO:0000256" key="6">
    <source>
        <dbReference type="ARBA" id="ARBA00022741"/>
    </source>
</evidence>
<accession>A0A1R2BT02</accession>
<dbReference type="InterPro" id="IPR035706">
    <property type="entry name" value="AAA_9"/>
</dbReference>
<evidence type="ECO:0000256" key="16">
    <source>
        <dbReference type="ARBA" id="ARBA00077719"/>
    </source>
</evidence>
<dbReference type="FunFam" id="3.40.50.300:FF:002141">
    <property type="entry name" value="Dynein heavy chain"/>
    <property type="match status" value="1"/>
</dbReference>
<feature type="coiled-coil region" evidence="17">
    <location>
        <begin position="3094"/>
        <end position="3121"/>
    </location>
</feature>
<dbReference type="FunFam" id="1.10.8.1220:FF:000001">
    <property type="entry name" value="Dynein axonemal heavy chain 5"/>
    <property type="match status" value="1"/>
</dbReference>
<keyword evidence="9 17" id="KW-0175">Coiled coil</keyword>
<evidence type="ECO:0000256" key="4">
    <source>
        <dbReference type="ARBA" id="ARBA00022701"/>
    </source>
</evidence>
<dbReference type="PANTHER" id="PTHR46532">
    <property type="entry name" value="MALE FERTILITY FACTOR KL5"/>
    <property type="match status" value="1"/>
</dbReference>
<protein>
    <recommendedName>
        <fullName evidence="16">Dynein-1, subspecies f</fullName>
    </recommendedName>
</protein>
<evidence type="ECO:0000256" key="13">
    <source>
        <dbReference type="ARBA" id="ARBA00023273"/>
    </source>
</evidence>
<dbReference type="Gene3D" id="1.10.8.720">
    <property type="entry name" value="Region D6 of dynein motor"/>
    <property type="match status" value="1"/>
</dbReference>
<dbReference type="FunFam" id="1.20.920.20:FF:000001">
    <property type="entry name" value="dynein heavy chain 2, axonemal"/>
    <property type="match status" value="1"/>
</dbReference>
<evidence type="ECO:0000256" key="2">
    <source>
        <dbReference type="ARBA" id="ARBA00008887"/>
    </source>
</evidence>
<evidence type="ECO:0000256" key="5">
    <source>
        <dbReference type="ARBA" id="ARBA00022737"/>
    </source>
</evidence>
<dbReference type="Pfam" id="PF17857">
    <property type="entry name" value="AAA_lid_1"/>
    <property type="match status" value="1"/>
</dbReference>
<dbReference type="Gene3D" id="1.20.920.30">
    <property type="match status" value="1"/>
</dbReference>
<dbReference type="InterPro" id="IPR042219">
    <property type="entry name" value="AAA_lid_11_sf"/>
</dbReference>
<dbReference type="GO" id="GO:0005858">
    <property type="term" value="C:axonemal dynein complex"/>
    <property type="evidence" value="ECO:0007669"/>
    <property type="project" value="UniProtKB-ARBA"/>
</dbReference>
<dbReference type="Gene3D" id="1.20.1270.280">
    <property type="match status" value="1"/>
</dbReference>
<dbReference type="InterPro" id="IPR043160">
    <property type="entry name" value="Dynein_C_barrel"/>
</dbReference>
<evidence type="ECO:0000256" key="12">
    <source>
        <dbReference type="ARBA" id="ARBA00023212"/>
    </source>
</evidence>